<name>A0A815F0P1_9BILA</name>
<protein>
    <submittedName>
        <fullName evidence="2">Uncharacterized protein</fullName>
    </submittedName>
</protein>
<feature type="region of interest" description="Disordered" evidence="1">
    <location>
        <begin position="370"/>
        <end position="409"/>
    </location>
</feature>
<feature type="compositionally biased region" description="Polar residues" evidence="1">
    <location>
        <begin position="84"/>
        <end position="95"/>
    </location>
</feature>
<dbReference type="EMBL" id="CAJNOE010000723">
    <property type="protein sequence ID" value="CAF1319198.1"/>
    <property type="molecule type" value="Genomic_DNA"/>
</dbReference>
<organism evidence="2 4">
    <name type="scientific">Adineta steineri</name>
    <dbReference type="NCBI Taxonomy" id="433720"/>
    <lineage>
        <taxon>Eukaryota</taxon>
        <taxon>Metazoa</taxon>
        <taxon>Spiralia</taxon>
        <taxon>Gnathifera</taxon>
        <taxon>Rotifera</taxon>
        <taxon>Eurotatoria</taxon>
        <taxon>Bdelloidea</taxon>
        <taxon>Adinetida</taxon>
        <taxon>Adinetidae</taxon>
        <taxon>Adineta</taxon>
    </lineage>
</organism>
<dbReference type="Proteomes" id="UP000663860">
    <property type="component" value="Unassembled WGS sequence"/>
</dbReference>
<accession>A0A815F0P1</accession>
<dbReference type="Proteomes" id="UP000663868">
    <property type="component" value="Unassembled WGS sequence"/>
</dbReference>
<comment type="caution">
    <text evidence="2">The sequence shown here is derived from an EMBL/GenBank/DDBJ whole genome shotgun (WGS) entry which is preliminary data.</text>
</comment>
<evidence type="ECO:0000313" key="2">
    <source>
        <dbReference type="EMBL" id="CAF1319198.1"/>
    </source>
</evidence>
<feature type="compositionally biased region" description="Basic residues" evidence="1">
    <location>
        <begin position="397"/>
        <end position="409"/>
    </location>
</feature>
<evidence type="ECO:0000256" key="1">
    <source>
        <dbReference type="SAM" id="MobiDB-lite"/>
    </source>
</evidence>
<proteinExistence type="predicted"/>
<evidence type="ECO:0000313" key="4">
    <source>
        <dbReference type="Proteomes" id="UP000663860"/>
    </source>
</evidence>
<sequence length="409" mass="46393">MEYQPDEIPQCTYNEEFFNQLDTILSLDQFQCSDSSSRNDFDTQVLLCEQAQCSNISSRNDLDMYLPPSLRSPDDLLDNEDASSHSPNGQATASVIPNNDVDEELFRNQDSGVIHYVPEPDNEVTIPTTSSDVDIRNTETVGDISSELNLDDLETLTPDQMDNFMEEIMQLQIKPSLYSVDELIVERIMGIKTHPPANLRLRYKTDGPRQVAKSLTNPTVIDIPNLKNIQLNSDQTFLIRLLLATWTENPSDGVYLHPNISEYHSDDAIELTDGSICVPLAVDDIKKGIKAFPRLQIIKRKLGTYKRELTPLNLSGIAGDINGNDIVTVKEAKKIFDQYNLKASRIICQLLIKENELFRFTDIVCATHKMEETQQPNKRPKESTEDDEEEEIDARPSRSKSTKRKKNSH</sequence>
<feature type="region of interest" description="Disordered" evidence="1">
    <location>
        <begin position="62"/>
        <end position="95"/>
    </location>
</feature>
<dbReference type="AlphaFoldDB" id="A0A815F0P1"/>
<reference evidence="2" key="1">
    <citation type="submission" date="2021-02" db="EMBL/GenBank/DDBJ databases">
        <authorList>
            <person name="Nowell W R."/>
        </authorList>
    </citation>
    <scope>NUCLEOTIDE SEQUENCE</scope>
</reference>
<gene>
    <name evidence="2" type="ORF">IZO911_LOCUS35048</name>
    <name evidence="3" type="ORF">KXQ929_LOCUS30762</name>
</gene>
<dbReference type="EMBL" id="CAJOBB010003404">
    <property type="protein sequence ID" value="CAF4038549.1"/>
    <property type="molecule type" value="Genomic_DNA"/>
</dbReference>
<evidence type="ECO:0000313" key="3">
    <source>
        <dbReference type="EMBL" id="CAF4038549.1"/>
    </source>
</evidence>